<dbReference type="Gene3D" id="3.30.1130.10">
    <property type="match status" value="1"/>
</dbReference>
<dbReference type="EC" id="4.1.2.25" evidence="6"/>
<evidence type="ECO:0000313" key="9">
    <source>
        <dbReference type="Proteomes" id="UP001169063"/>
    </source>
</evidence>
<dbReference type="SMART" id="SM00905">
    <property type="entry name" value="FolB"/>
    <property type="match status" value="1"/>
</dbReference>
<evidence type="ECO:0000259" key="7">
    <source>
        <dbReference type="SMART" id="SM00905"/>
    </source>
</evidence>
<dbReference type="PANTHER" id="PTHR42844">
    <property type="entry name" value="DIHYDRONEOPTERIN ALDOLASE 1-RELATED"/>
    <property type="match status" value="1"/>
</dbReference>
<evidence type="ECO:0000256" key="4">
    <source>
        <dbReference type="ARBA" id="ARBA00022909"/>
    </source>
</evidence>
<protein>
    <recommendedName>
        <fullName evidence="6">7,8-dihydroneopterin aldolase</fullName>
        <ecNumber evidence="6">4.1.2.25</ecNumber>
    </recommendedName>
</protein>
<comment type="function">
    <text evidence="6">Catalyzes the conversion of 7,8-dihydroneopterin to 6-hydroxymethyl-7,8-dihydropterin.</text>
</comment>
<dbReference type="InterPro" id="IPR006156">
    <property type="entry name" value="Dihydroneopterin_aldolase"/>
</dbReference>
<comment type="caution">
    <text evidence="8">The sequence shown here is derived from an EMBL/GenBank/DDBJ whole genome shotgun (WGS) entry which is preliminary data.</text>
</comment>
<evidence type="ECO:0000256" key="5">
    <source>
        <dbReference type="ARBA" id="ARBA00023239"/>
    </source>
</evidence>
<dbReference type="GO" id="GO:0004150">
    <property type="term" value="F:dihydroneopterin aldolase activity"/>
    <property type="evidence" value="ECO:0007669"/>
    <property type="project" value="UniProtKB-EC"/>
</dbReference>
<dbReference type="Pfam" id="PF02152">
    <property type="entry name" value="FolB"/>
    <property type="match status" value="1"/>
</dbReference>
<dbReference type="NCBIfam" id="TIGR00525">
    <property type="entry name" value="folB"/>
    <property type="match status" value="1"/>
</dbReference>
<evidence type="ECO:0000256" key="2">
    <source>
        <dbReference type="ARBA" id="ARBA00005013"/>
    </source>
</evidence>
<comment type="pathway">
    <text evidence="2 6">Cofactor biosynthesis; tetrahydrofolate biosynthesis; 2-amino-4-hydroxy-6-hydroxymethyl-7,8-dihydropteridine diphosphate from 7,8-dihydroneopterin triphosphate: step 3/4.</text>
</comment>
<comment type="catalytic activity">
    <reaction evidence="1 6">
        <text>7,8-dihydroneopterin = 6-hydroxymethyl-7,8-dihydropterin + glycolaldehyde</text>
        <dbReference type="Rhea" id="RHEA:10540"/>
        <dbReference type="ChEBI" id="CHEBI:17001"/>
        <dbReference type="ChEBI" id="CHEBI:17071"/>
        <dbReference type="ChEBI" id="CHEBI:44841"/>
        <dbReference type="EC" id="4.1.2.25"/>
    </reaction>
</comment>
<feature type="domain" description="Dihydroneopterin aldolase/epimerase" evidence="7">
    <location>
        <begin position="9"/>
        <end position="116"/>
    </location>
</feature>
<organism evidence="8 9">
    <name type="scientific">Peiella sedimenti</name>
    <dbReference type="NCBI Taxonomy" id="3061083"/>
    <lineage>
        <taxon>Bacteria</taxon>
        <taxon>Pseudomonadati</taxon>
        <taxon>Pseudomonadota</taxon>
        <taxon>Alphaproteobacteria</taxon>
        <taxon>Caulobacterales</taxon>
        <taxon>Caulobacteraceae</taxon>
        <taxon>Peiella</taxon>
    </lineage>
</organism>
<keyword evidence="9" id="KW-1185">Reference proteome</keyword>
<dbReference type="InterPro" id="IPR043133">
    <property type="entry name" value="GTP-CH-I_C/QueF"/>
</dbReference>
<gene>
    <name evidence="8" type="primary">folB</name>
    <name evidence="8" type="ORF">Q0812_01835</name>
</gene>
<name>A0ABT8SJD8_9CAUL</name>
<accession>A0ABT8SJD8</accession>
<evidence type="ECO:0000256" key="3">
    <source>
        <dbReference type="ARBA" id="ARBA00005708"/>
    </source>
</evidence>
<dbReference type="EMBL" id="JAUKTR010000001">
    <property type="protein sequence ID" value="MDO1558170.1"/>
    <property type="molecule type" value="Genomic_DNA"/>
</dbReference>
<proteinExistence type="inferred from homology"/>
<keyword evidence="4 6" id="KW-0289">Folate biosynthesis</keyword>
<evidence type="ECO:0000256" key="6">
    <source>
        <dbReference type="RuleBase" id="RU362079"/>
    </source>
</evidence>
<keyword evidence="5 6" id="KW-0456">Lyase</keyword>
<dbReference type="SUPFAM" id="SSF55620">
    <property type="entry name" value="Tetrahydrobiopterin biosynthesis enzymes-like"/>
    <property type="match status" value="1"/>
</dbReference>
<dbReference type="NCBIfam" id="TIGR00526">
    <property type="entry name" value="folB_dom"/>
    <property type="match status" value="1"/>
</dbReference>
<reference evidence="8" key="1">
    <citation type="submission" date="2023-07" db="EMBL/GenBank/DDBJ databases">
        <title>Brevundimonas soil sp. nov., isolated from the soil of chemical plant.</title>
        <authorList>
            <person name="Wu N."/>
        </authorList>
    </citation>
    <scope>NUCLEOTIDE SEQUENCE</scope>
    <source>
        <strain evidence="8">XZ-24</strain>
    </source>
</reference>
<evidence type="ECO:0000313" key="8">
    <source>
        <dbReference type="EMBL" id="MDO1558170.1"/>
    </source>
</evidence>
<sequence>MNTPDRMTVFVRGLTLAVGIGVYDHERGRAQPVVVDVELTVEPRLVDRLADTLNYETVVQAARRIADAGHVDLVEQFAQRLGEACLADGRVISARIRVEKPEALAGAAACGCEMVFNRGAV</sequence>
<evidence type="ECO:0000256" key="1">
    <source>
        <dbReference type="ARBA" id="ARBA00001353"/>
    </source>
</evidence>
<dbReference type="RefSeq" id="WP_302108591.1">
    <property type="nucleotide sequence ID" value="NZ_JAUKTR010000001.1"/>
</dbReference>
<dbReference type="Proteomes" id="UP001169063">
    <property type="component" value="Unassembled WGS sequence"/>
</dbReference>
<comment type="similarity">
    <text evidence="3 6">Belongs to the DHNA family.</text>
</comment>
<dbReference type="InterPro" id="IPR006157">
    <property type="entry name" value="FolB_dom"/>
</dbReference>
<dbReference type="PANTHER" id="PTHR42844:SF1">
    <property type="entry name" value="DIHYDRONEOPTERIN ALDOLASE 1-RELATED"/>
    <property type="match status" value="1"/>
</dbReference>